<dbReference type="PRINTS" id="PR00503">
    <property type="entry name" value="BROMODOMAIN"/>
</dbReference>
<feature type="domain" description="Bromo" evidence="4">
    <location>
        <begin position="109"/>
        <end position="181"/>
    </location>
</feature>
<evidence type="ECO:0000313" key="5">
    <source>
        <dbReference type="EMBL" id="ORY94273.1"/>
    </source>
</evidence>
<dbReference type="Proteomes" id="UP000193648">
    <property type="component" value="Unassembled WGS sequence"/>
</dbReference>
<feature type="compositionally biased region" description="Basic and acidic residues" evidence="3">
    <location>
        <begin position="467"/>
        <end position="484"/>
    </location>
</feature>
<dbReference type="InParanoid" id="A0A1Y2G7L2"/>
<dbReference type="GO" id="GO:0006338">
    <property type="term" value="P:chromatin remodeling"/>
    <property type="evidence" value="ECO:0007669"/>
    <property type="project" value="TreeGrafter"/>
</dbReference>
<protein>
    <submittedName>
        <fullName evidence="5">Bromodomain-containing protein</fullName>
    </submittedName>
</protein>
<dbReference type="SUPFAM" id="SSF47370">
    <property type="entry name" value="Bromodomain"/>
    <property type="match status" value="2"/>
</dbReference>
<name>A0A1Y2G7L2_9FUNG</name>
<dbReference type="PROSITE" id="PS50014">
    <property type="entry name" value="BROMODOMAIN_2"/>
    <property type="match status" value="2"/>
</dbReference>
<dbReference type="GO" id="GO:0000785">
    <property type="term" value="C:chromatin"/>
    <property type="evidence" value="ECO:0007669"/>
    <property type="project" value="TreeGrafter"/>
</dbReference>
<feature type="region of interest" description="Disordered" evidence="3">
    <location>
        <begin position="260"/>
        <end position="290"/>
    </location>
</feature>
<comment type="caution">
    <text evidence="5">The sequence shown here is derived from an EMBL/GenBank/DDBJ whole genome shotgun (WGS) entry which is preliminary data.</text>
</comment>
<feature type="region of interest" description="Disordered" evidence="3">
    <location>
        <begin position="455"/>
        <end position="524"/>
    </location>
</feature>
<organism evidence="5 6">
    <name type="scientific">Lobosporangium transversale</name>
    <dbReference type="NCBI Taxonomy" id="64571"/>
    <lineage>
        <taxon>Eukaryota</taxon>
        <taxon>Fungi</taxon>
        <taxon>Fungi incertae sedis</taxon>
        <taxon>Mucoromycota</taxon>
        <taxon>Mortierellomycotina</taxon>
        <taxon>Mortierellomycetes</taxon>
        <taxon>Mortierellales</taxon>
        <taxon>Mortierellaceae</taxon>
        <taxon>Lobosporangium</taxon>
    </lineage>
</organism>
<dbReference type="InterPro" id="IPR027353">
    <property type="entry name" value="NET_dom"/>
</dbReference>
<dbReference type="GO" id="GO:0005634">
    <property type="term" value="C:nucleus"/>
    <property type="evidence" value="ECO:0007669"/>
    <property type="project" value="TreeGrafter"/>
</dbReference>
<feature type="domain" description="Bromo" evidence="4">
    <location>
        <begin position="316"/>
        <end position="388"/>
    </location>
</feature>
<keyword evidence="6" id="KW-1185">Reference proteome</keyword>
<reference evidence="5 6" key="1">
    <citation type="submission" date="2016-07" db="EMBL/GenBank/DDBJ databases">
        <title>Pervasive Adenine N6-methylation of Active Genes in Fungi.</title>
        <authorList>
            <consortium name="DOE Joint Genome Institute"/>
            <person name="Mondo S.J."/>
            <person name="Dannebaum R.O."/>
            <person name="Kuo R.C."/>
            <person name="Labutti K."/>
            <person name="Haridas S."/>
            <person name="Kuo A."/>
            <person name="Salamov A."/>
            <person name="Ahrendt S.R."/>
            <person name="Lipzen A."/>
            <person name="Sullivan W."/>
            <person name="Andreopoulos W.B."/>
            <person name="Clum A."/>
            <person name="Lindquist E."/>
            <person name="Daum C."/>
            <person name="Ramamoorthy G.K."/>
            <person name="Gryganskyi A."/>
            <person name="Culley D."/>
            <person name="Magnuson J.K."/>
            <person name="James T.Y."/>
            <person name="O'Malley M.A."/>
            <person name="Stajich J.E."/>
            <person name="Spatafora J.W."/>
            <person name="Visel A."/>
            <person name="Grigoriev I.V."/>
        </authorList>
    </citation>
    <scope>NUCLEOTIDE SEQUENCE [LARGE SCALE GENOMIC DNA]</scope>
    <source>
        <strain evidence="5 6">NRRL 3116</strain>
    </source>
</reference>
<dbReference type="RefSeq" id="XP_021875216.1">
    <property type="nucleotide sequence ID" value="XM_022020174.1"/>
</dbReference>
<feature type="compositionally biased region" description="Polar residues" evidence="3">
    <location>
        <begin position="19"/>
        <end position="34"/>
    </location>
</feature>
<evidence type="ECO:0000313" key="6">
    <source>
        <dbReference type="Proteomes" id="UP000193648"/>
    </source>
</evidence>
<dbReference type="SMART" id="SM00297">
    <property type="entry name" value="BROMO"/>
    <property type="match status" value="2"/>
</dbReference>
<feature type="compositionally biased region" description="Basic and acidic residues" evidence="3">
    <location>
        <begin position="260"/>
        <end position="278"/>
    </location>
</feature>
<dbReference type="GeneID" id="33562018"/>
<accession>A0A1Y2G7L2</accession>
<dbReference type="GO" id="GO:0006355">
    <property type="term" value="P:regulation of DNA-templated transcription"/>
    <property type="evidence" value="ECO:0007669"/>
    <property type="project" value="TreeGrafter"/>
</dbReference>
<sequence length="592" mass="67261">MYHPNDNSPNRLKGEQSHLTHSAIESNGNPVTSMSYNYPSSNSYPDLTTAGVQVGTINMRPPNDLQSQRAFPSATKLSNPILQFANGVRKTGMTREELKNCGNIIKELKKHRDAAPFLVPVDPVLLNIPDYPSVIKNPMDLSTVERKLNSLEYETTEDFGKDIQLIFDNCYLYNGIDAPVSQAATGLKNAYTKLLRRFSTENVKNTADSIAAKETPKKPSSGLKSKKELAKKEKKEPKLIPVQLVTPGSTAVPTLTQMERVREESEERRPKRDIHAPSKEIPTGISTKSKGAARWKSDPQLKFCHDYILKELGKKTHAEFMFPFMEPVDWEKLMIPDYPKIIKHPMDVGTIRKKLEADEYDRASQFRDDIQLVLSNCFTFNAPDNPVHIMGRRMQQLFEQLWAKRPRTPSPPLVEEVAVDSEDENENENEDNNEDSSDEKIAEMERHLRTLAEELESMKATKKKVKGEKGDRKPEPKTYQDKSKSKSTSKAQKSLARVPEKKSSTKRSRPVYFSSDEDEDEDDIPIITFEQKKELSDSINSFEGEKLGKIVQIIHDSMPHLRDVIESAPCFFPAPRKKNAQDLDDLYTYFNG</sequence>
<feature type="region of interest" description="Disordered" evidence="3">
    <location>
        <begin position="406"/>
        <end position="440"/>
    </location>
</feature>
<feature type="compositionally biased region" description="Acidic residues" evidence="3">
    <location>
        <begin position="515"/>
        <end position="524"/>
    </location>
</feature>
<feature type="compositionally biased region" description="Basic and acidic residues" evidence="3">
    <location>
        <begin position="225"/>
        <end position="235"/>
    </location>
</feature>
<keyword evidence="1 2" id="KW-0103">Bromodomain</keyword>
<dbReference type="STRING" id="64571.A0A1Y2G7L2"/>
<dbReference type="InterPro" id="IPR050935">
    <property type="entry name" value="Bromo_chromatin_reader"/>
</dbReference>
<dbReference type="InterPro" id="IPR036427">
    <property type="entry name" value="Bromodomain-like_sf"/>
</dbReference>
<dbReference type="Pfam" id="PF00439">
    <property type="entry name" value="Bromodomain"/>
    <property type="match status" value="2"/>
</dbReference>
<dbReference type="PANTHER" id="PTHR22880:SF225">
    <property type="entry name" value="BROMODOMAIN-CONTAINING PROTEIN BET-1-RELATED"/>
    <property type="match status" value="1"/>
</dbReference>
<feature type="region of interest" description="Disordered" evidence="3">
    <location>
        <begin position="1"/>
        <end position="37"/>
    </location>
</feature>
<feature type="compositionally biased region" description="Polar residues" evidence="3">
    <location>
        <begin position="1"/>
        <end position="10"/>
    </location>
</feature>
<feature type="region of interest" description="Disordered" evidence="3">
    <location>
        <begin position="205"/>
        <end position="235"/>
    </location>
</feature>
<feature type="compositionally biased region" description="Acidic residues" evidence="3">
    <location>
        <begin position="417"/>
        <end position="437"/>
    </location>
</feature>
<dbReference type="PANTHER" id="PTHR22880">
    <property type="entry name" value="FALZ-RELATED BROMODOMAIN-CONTAINING PROTEINS"/>
    <property type="match status" value="1"/>
</dbReference>
<dbReference type="FunCoup" id="A0A1Y2G7L2">
    <property type="interactions" value="699"/>
</dbReference>
<evidence type="ECO:0000256" key="2">
    <source>
        <dbReference type="PROSITE-ProRule" id="PRU00035"/>
    </source>
</evidence>
<evidence type="ECO:0000256" key="3">
    <source>
        <dbReference type="SAM" id="MobiDB-lite"/>
    </source>
</evidence>
<gene>
    <name evidence="5" type="ORF">BCR41DRAFT_249771</name>
</gene>
<dbReference type="AlphaFoldDB" id="A0A1Y2G7L2"/>
<dbReference type="InterPro" id="IPR001487">
    <property type="entry name" value="Bromodomain"/>
</dbReference>
<dbReference type="OrthoDB" id="21449at2759"/>
<proteinExistence type="predicted"/>
<dbReference type="InterPro" id="IPR038336">
    <property type="entry name" value="NET_sf"/>
</dbReference>
<dbReference type="Gene3D" id="1.20.920.10">
    <property type="entry name" value="Bromodomain-like"/>
    <property type="match status" value="2"/>
</dbReference>
<evidence type="ECO:0000256" key="1">
    <source>
        <dbReference type="ARBA" id="ARBA00023117"/>
    </source>
</evidence>
<dbReference type="EMBL" id="MCFF01000091">
    <property type="protein sequence ID" value="ORY94273.1"/>
    <property type="molecule type" value="Genomic_DNA"/>
</dbReference>
<evidence type="ECO:0000259" key="4">
    <source>
        <dbReference type="PROSITE" id="PS50014"/>
    </source>
</evidence>
<dbReference type="Pfam" id="PF17035">
    <property type="entry name" value="BET"/>
    <property type="match status" value="1"/>
</dbReference>
<dbReference type="Gene3D" id="1.20.1270.220">
    <property type="match status" value="1"/>
</dbReference>